<evidence type="ECO:0000256" key="1">
    <source>
        <dbReference type="ARBA" id="ARBA00011518"/>
    </source>
</evidence>
<feature type="region of interest" description="Disordered" evidence="4">
    <location>
        <begin position="31"/>
        <end position="60"/>
    </location>
</feature>
<feature type="compositionally biased region" description="Basic and acidic residues" evidence="4">
    <location>
        <begin position="38"/>
        <end position="60"/>
    </location>
</feature>
<comment type="subunit">
    <text evidence="1">Collagen polypeptide chains are complexed within the cuticle by disulfide bonds and other types of covalent cross-links.</text>
</comment>
<evidence type="ECO:0000256" key="4">
    <source>
        <dbReference type="SAM" id="MobiDB-lite"/>
    </source>
</evidence>
<dbReference type="PANTHER" id="PTHR24637:SF288">
    <property type="entry name" value="NEMATODE CUTICLE COLLAGEN N-TERMINAL DOMAIN-CONTAINING PROTEIN"/>
    <property type="match status" value="1"/>
</dbReference>
<keyword evidence="8" id="KW-1185">Reference proteome</keyword>
<keyword evidence="3" id="KW-1015">Disulfide bond</keyword>
<dbReference type="Pfam" id="PF01484">
    <property type="entry name" value="Col_cuticle_N"/>
    <property type="match status" value="1"/>
</dbReference>
<feature type="domain" description="Nematode cuticle collagen N-terminal" evidence="6">
    <location>
        <begin position="68"/>
        <end position="120"/>
    </location>
</feature>
<evidence type="ECO:0000256" key="3">
    <source>
        <dbReference type="ARBA" id="ARBA00023157"/>
    </source>
</evidence>
<keyword evidence="5" id="KW-0472">Membrane</keyword>
<dbReference type="SMART" id="SM01088">
    <property type="entry name" value="Col_cuticle_N"/>
    <property type="match status" value="1"/>
</dbReference>
<feature type="compositionally biased region" description="Low complexity" evidence="4">
    <location>
        <begin position="317"/>
        <end position="341"/>
    </location>
</feature>
<evidence type="ECO:0000259" key="6">
    <source>
        <dbReference type="SMART" id="SM01088"/>
    </source>
</evidence>
<dbReference type="GO" id="GO:0042302">
    <property type="term" value="F:structural constituent of cuticle"/>
    <property type="evidence" value="ECO:0007669"/>
    <property type="project" value="InterPro"/>
</dbReference>
<accession>A0A8S1HYQ8</accession>
<dbReference type="AlphaFoldDB" id="A0A8S1HYQ8"/>
<comment type="caution">
    <text evidence="7">The sequence shown here is derived from an EMBL/GenBank/DDBJ whole genome shotgun (WGS) entry which is preliminary data.</text>
</comment>
<evidence type="ECO:0000256" key="5">
    <source>
        <dbReference type="SAM" id="Phobius"/>
    </source>
</evidence>
<dbReference type="OrthoDB" id="8939548at2759"/>
<dbReference type="InterPro" id="IPR008160">
    <property type="entry name" value="Collagen"/>
</dbReference>
<evidence type="ECO:0000313" key="7">
    <source>
        <dbReference type="EMBL" id="CAD6199941.1"/>
    </source>
</evidence>
<protein>
    <recommendedName>
        <fullName evidence="6">Nematode cuticle collagen N-terminal domain-containing protein</fullName>
    </recommendedName>
</protein>
<organism evidence="7 8">
    <name type="scientific">Caenorhabditis auriculariae</name>
    <dbReference type="NCBI Taxonomy" id="2777116"/>
    <lineage>
        <taxon>Eukaryota</taxon>
        <taxon>Metazoa</taxon>
        <taxon>Ecdysozoa</taxon>
        <taxon>Nematoda</taxon>
        <taxon>Chromadorea</taxon>
        <taxon>Rhabditida</taxon>
        <taxon>Rhabditina</taxon>
        <taxon>Rhabditomorpha</taxon>
        <taxon>Rhabditoidea</taxon>
        <taxon>Rhabditidae</taxon>
        <taxon>Peloderinae</taxon>
        <taxon>Caenorhabditis</taxon>
    </lineage>
</organism>
<feature type="compositionally biased region" description="Gly residues" evidence="4">
    <location>
        <begin position="186"/>
        <end position="195"/>
    </location>
</feature>
<feature type="compositionally biased region" description="Low complexity" evidence="4">
    <location>
        <begin position="250"/>
        <end position="266"/>
    </location>
</feature>
<dbReference type="PANTHER" id="PTHR24637">
    <property type="entry name" value="COLLAGEN"/>
    <property type="match status" value="1"/>
</dbReference>
<feature type="region of interest" description="Disordered" evidence="4">
    <location>
        <begin position="167"/>
        <end position="359"/>
    </location>
</feature>
<dbReference type="Pfam" id="PF01391">
    <property type="entry name" value="Collagen"/>
    <property type="match status" value="1"/>
</dbReference>
<feature type="compositionally biased region" description="Gly residues" evidence="4">
    <location>
        <begin position="225"/>
        <end position="241"/>
    </location>
</feature>
<feature type="transmembrane region" description="Helical" evidence="5">
    <location>
        <begin position="69"/>
        <end position="92"/>
    </location>
</feature>
<dbReference type="InterPro" id="IPR002486">
    <property type="entry name" value="Col_cuticle_N"/>
</dbReference>
<reference evidence="7" key="1">
    <citation type="submission" date="2020-10" db="EMBL/GenBank/DDBJ databases">
        <authorList>
            <person name="Kikuchi T."/>
        </authorList>
    </citation>
    <scope>NUCLEOTIDE SEQUENCE</scope>
    <source>
        <strain evidence="7">NKZ352</strain>
    </source>
</reference>
<name>A0A8S1HYQ8_9PELO</name>
<sequence length="359" mass="36675">MCRLKLSEPSDKVPVDQLTCSIGRIQTPAYPVSKKHQAQADRRRRDPNTSASEREMQLESTEHKELRRVAFFAIVVSTVAVIAAVVTLPMLYSYVANFQSHLIIETDFCKTRARDMWAEIHHLDSPQFARAKRQYGSSPQPAAYPSGGSGGYGAPVTNADPAPTCCGCQQGPAGPPGPPGDDGPSGEDGGSGNDGNNGKDGNLLESAIASEPCIICPPGPPGPQGMSGGKGPQGPKGGNGENGKDGKPGDLGMLGPQGMMGQPGRQGVSGPKGAPGRVNQINGPAGLPGHKGIRGPPGPRGEAGLDGGNQEGPRGPPGDAGRPGPQGQQGPQGPEGKQGAPGEPGGCEHCPIPRTPPGY</sequence>
<keyword evidence="5" id="KW-1133">Transmembrane helix</keyword>
<evidence type="ECO:0000313" key="8">
    <source>
        <dbReference type="Proteomes" id="UP000835052"/>
    </source>
</evidence>
<gene>
    <name evidence="7" type="ORF">CAUJ_LOCUS15840</name>
</gene>
<keyword evidence="2" id="KW-0677">Repeat</keyword>
<keyword evidence="5" id="KW-0812">Transmembrane</keyword>
<dbReference type="Proteomes" id="UP000835052">
    <property type="component" value="Unassembled WGS sequence"/>
</dbReference>
<evidence type="ECO:0000256" key="2">
    <source>
        <dbReference type="ARBA" id="ARBA00022737"/>
    </source>
</evidence>
<proteinExistence type="predicted"/>
<feature type="region of interest" description="Disordered" evidence="4">
    <location>
        <begin position="130"/>
        <end position="155"/>
    </location>
</feature>
<feature type="compositionally biased region" description="Low complexity" evidence="4">
    <location>
        <begin position="135"/>
        <end position="146"/>
    </location>
</feature>
<dbReference type="EMBL" id="CAJGYM010000218">
    <property type="protein sequence ID" value="CAD6199941.1"/>
    <property type="molecule type" value="Genomic_DNA"/>
</dbReference>